<dbReference type="SUPFAM" id="SSF50156">
    <property type="entry name" value="PDZ domain-like"/>
    <property type="match status" value="1"/>
</dbReference>
<dbReference type="Pfam" id="PF05362">
    <property type="entry name" value="Lon_C"/>
    <property type="match status" value="1"/>
</dbReference>
<proteinExistence type="predicted"/>
<organism evidence="3 4">
    <name type="scientific">Brevibacterium daeguense</name>
    <dbReference type="NCBI Taxonomy" id="909936"/>
    <lineage>
        <taxon>Bacteria</taxon>
        <taxon>Bacillati</taxon>
        <taxon>Actinomycetota</taxon>
        <taxon>Actinomycetes</taxon>
        <taxon>Micrococcales</taxon>
        <taxon>Brevibacteriaceae</taxon>
        <taxon>Brevibacterium</taxon>
    </lineage>
</organism>
<dbReference type="InterPro" id="IPR001478">
    <property type="entry name" value="PDZ"/>
</dbReference>
<protein>
    <submittedName>
        <fullName evidence="3">PDZ domain-containing protein</fullName>
    </submittedName>
</protein>
<keyword evidence="1" id="KW-0812">Transmembrane</keyword>
<keyword evidence="1" id="KW-1133">Transmembrane helix</keyword>
<dbReference type="InterPro" id="IPR008269">
    <property type="entry name" value="Lon_proteolytic"/>
</dbReference>
<evidence type="ECO:0000259" key="2">
    <source>
        <dbReference type="PROSITE" id="PS50106"/>
    </source>
</evidence>
<dbReference type="SMART" id="SM00228">
    <property type="entry name" value="PDZ"/>
    <property type="match status" value="1"/>
</dbReference>
<dbReference type="RefSeq" id="WP_236864180.1">
    <property type="nucleotide sequence ID" value="NZ_BAABAZ010000005.1"/>
</dbReference>
<dbReference type="InterPro" id="IPR020568">
    <property type="entry name" value="Ribosomal_Su5_D2-typ_SF"/>
</dbReference>
<dbReference type="PROSITE" id="PS50106">
    <property type="entry name" value="PDZ"/>
    <property type="match status" value="1"/>
</dbReference>
<reference evidence="4" key="1">
    <citation type="journal article" date="2019" name="Int. J. Syst. Evol. Microbiol.">
        <title>The Global Catalogue of Microorganisms (GCM) 10K type strain sequencing project: providing services to taxonomists for standard genome sequencing and annotation.</title>
        <authorList>
            <consortium name="The Broad Institute Genomics Platform"/>
            <consortium name="The Broad Institute Genome Sequencing Center for Infectious Disease"/>
            <person name="Wu L."/>
            <person name="Ma J."/>
        </authorList>
    </citation>
    <scope>NUCLEOTIDE SEQUENCE [LARGE SCALE GENOMIC DNA]</scope>
    <source>
        <strain evidence="4">JCM 17458</strain>
    </source>
</reference>
<dbReference type="InterPro" id="IPR036034">
    <property type="entry name" value="PDZ_sf"/>
</dbReference>
<dbReference type="InterPro" id="IPR014721">
    <property type="entry name" value="Ribsml_uS5_D2-typ_fold_subgr"/>
</dbReference>
<evidence type="ECO:0000313" key="3">
    <source>
        <dbReference type="EMBL" id="GAA4284062.1"/>
    </source>
</evidence>
<sequence>MSESAGSRPEISGKRPRRRHDGAVVSGILTYALVIVAALIPVPYLIQMPGPVVNTLDEVDGTELITISGTETYEADGELNLLTVAVAGGPERSLNASQVLRSVVAPSDTVVPTEAYYPLTTTRDDVTGQNSAEMASSQATATAAALGELGIEYDSVIAVSEVVAGSPADGQVQARDHIVSVNGEPIGGDEAAAQTVADTVRGADTVILGLQREGEHLEVELEPADIHGQQMIGVTMSQAYDFPFEVTFNVDGIGGPSAGTIFALAIIDELTPGNLTGGKAISGTGAITPEGAVMPIGGARQKVVAAADADSEYFLSPAGNCAEVLEAQGSSELTVVSIDTLSDAHAAVQDIAADRTDELPSCTGGDEQR</sequence>
<feature type="transmembrane region" description="Helical" evidence="1">
    <location>
        <begin position="21"/>
        <end position="46"/>
    </location>
</feature>
<keyword evidence="1" id="KW-0472">Membrane</keyword>
<dbReference type="Gene3D" id="2.30.42.10">
    <property type="match status" value="1"/>
</dbReference>
<dbReference type="Pfam" id="PF13180">
    <property type="entry name" value="PDZ_2"/>
    <property type="match status" value="1"/>
</dbReference>
<evidence type="ECO:0000313" key="4">
    <source>
        <dbReference type="Proteomes" id="UP001501586"/>
    </source>
</evidence>
<accession>A0ABP8EJN7</accession>
<keyword evidence="4" id="KW-1185">Reference proteome</keyword>
<feature type="domain" description="PDZ" evidence="2">
    <location>
        <begin position="147"/>
        <end position="186"/>
    </location>
</feature>
<name>A0ABP8EJN7_9MICO</name>
<dbReference type="EMBL" id="BAABAZ010000005">
    <property type="protein sequence ID" value="GAA4284062.1"/>
    <property type="molecule type" value="Genomic_DNA"/>
</dbReference>
<dbReference type="Gene3D" id="3.30.230.10">
    <property type="match status" value="1"/>
</dbReference>
<gene>
    <name evidence="3" type="ORF">GCM10022261_15930</name>
</gene>
<evidence type="ECO:0000256" key="1">
    <source>
        <dbReference type="SAM" id="Phobius"/>
    </source>
</evidence>
<dbReference type="SUPFAM" id="SSF54211">
    <property type="entry name" value="Ribosomal protein S5 domain 2-like"/>
    <property type="match status" value="1"/>
</dbReference>
<comment type="caution">
    <text evidence="3">The sequence shown here is derived from an EMBL/GenBank/DDBJ whole genome shotgun (WGS) entry which is preliminary data.</text>
</comment>
<dbReference type="Proteomes" id="UP001501586">
    <property type="component" value="Unassembled WGS sequence"/>
</dbReference>